<keyword evidence="6 9" id="KW-0067">ATP-binding</keyword>
<evidence type="ECO:0000256" key="1">
    <source>
        <dbReference type="ARBA" id="ARBA00004496"/>
    </source>
</evidence>
<dbReference type="NCBIfam" id="NF003483">
    <property type="entry name" value="PRK05159.1"/>
    <property type="match status" value="1"/>
</dbReference>
<evidence type="ECO:0000313" key="12">
    <source>
        <dbReference type="Proteomes" id="UP000033882"/>
    </source>
</evidence>
<dbReference type="PANTHER" id="PTHR43450:SF1">
    <property type="entry name" value="ASPARTATE--TRNA LIGASE, CYTOPLASMIC"/>
    <property type="match status" value="1"/>
</dbReference>
<dbReference type="PRINTS" id="PR01042">
    <property type="entry name" value="TRNASYNTHASP"/>
</dbReference>
<dbReference type="GO" id="GO:0005524">
    <property type="term" value="F:ATP binding"/>
    <property type="evidence" value="ECO:0007669"/>
    <property type="project" value="UniProtKB-UniRule"/>
</dbReference>
<feature type="binding site" evidence="9">
    <location>
        <begin position="405"/>
        <end position="408"/>
    </location>
    <ligand>
        <name>ATP</name>
        <dbReference type="ChEBI" id="CHEBI:30616"/>
    </ligand>
</feature>
<gene>
    <name evidence="9" type="primary">aspS</name>
    <name evidence="11" type="ORF">UY19_C0014G0057</name>
</gene>
<evidence type="ECO:0000256" key="7">
    <source>
        <dbReference type="ARBA" id="ARBA00022917"/>
    </source>
</evidence>
<comment type="similarity">
    <text evidence="2 9">Belongs to the class-II aminoacyl-tRNA synthetase family. Type 2 subfamily.</text>
</comment>
<dbReference type="GO" id="GO:0005829">
    <property type="term" value="C:cytosol"/>
    <property type="evidence" value="ECO:0007669"/>
    <property type="project" value="TreeGrafter"/>
</dbReference>
<dbReference type="GO" id="GO:0006422">
    <property type="term" value="P:aspartyl-tRNA aminoacylation"/>
    <property type="evidence" value="ECO:0007669"/>
    <property type="project" value="UniProtKB-UniRule"/>
</dbReference>
<dbReference type="InterPro" id="IPR006195">
    <property type="entry name" value="aa-tRNA-synth_II"/>
</dbReference>
<dbReference type="NCBIfam" id="TIGR00458">
    <property type="entry name" value="aspS_nondisc"/>
    <property type="match status" value="1"/>
</dbReference>
<sequence length="434" mass="49455">MERIHSTAIGGRVGQTVKLAGWAQAIRDQGGIMFIVLRDITGTAQLVISGELLEAARSIQLESVIEVVGQVATETKSHSGVEIQVSELTILSMAEPELPIPVVEKSDAPTDQQIRLDWRFLDIRKPEKALLFKVWTELERSFIEYCTEQEYIEIHSPKLMSTPSEGGAELFEVQYFERKAYLAQSPQFYKQMAMAGGFEKVFEIGPVFRAEPSSTPRHATEFNGFDLEKSFITSHQDIIQEEERLIVHALTNIKTKYGEEIKRLYQRDVHIPVIPFPQLTVAQAKEILGKLGITSEKEGDLSPEEEREISKYIKETHGHEFVFITEYPASVRAFYHMRLEDKPDITKSFDLLWNGIEITTGAQREHRLEILIRQAKEKGIGTESLQFYFDFFKYGCPPHGGFGAGPERMIMKLFGLDSIREASYIYRGMKRLTP</sequence>
<feature type="binding site" evidence="9">
    <location>
        <position position="360"/>
    </location>
    <ligand>
        <name>L-aspartate</name>
        <dbReference type="ChEBI" id="CHEBI:29991"/>
    </ligand>
</feature>
<dbReference type="InterPro" id="IPR004365">
    <property type="entry name" value="NA-bd_OB_tRNA"/>
</dbReference>
<dbReference type="InterPro" id="IPR045864">
    <property type="entry name" value="aa-tRNA-synth_II/BPL/LPL"/>
</dbReference>
<comment type="subunit">
    <text evidence="9">Homodimer.</text>
</comment>
<keyword evidence="4 9" id="KW-0436">Ligase</keyword>
<dbReference type="InterPro" id="IPR004364">
    <property type="entry name" value="Aa-tRNA-synt_II"/>
</dbReference>
<comment type="caution">
    <text evidence="9">Lacks conserved residue(s) required for the propagation of feature annotation.</text>
</comment>
<dbReference type="GO" id="GO:0017101">
    <property type="term" value="C:aminoacyl-tRNA synthetase multienzyme complex"/>
    <property type="evidence" value="ECO:0007669"/>
    <property type="project" value="TreeGrafter"/>
</dbReference>
<name>A0A0G1U5T9_9BACT</name>
<feature type="binding site" evidence="9">
    <location>
        <position position="364"/>
    </location>
    <ligand>
        <name>L-aspartate</name>
        <dbReference type="ChEBI" id="CHEBI:29991"/>
    </ligand>
</feature>
<dbReference type="GO" id="GO:0004815">
    <property type="term" value="F:aspartate-tRNA ligase activity"/>
    <property type="evidence" value="ECO:0007669"/>
    <property type="project" value="UniProtKB-UniRule"/>
</dbReference>
<comment type="function">
    <text evidence="9">Catalyzes the attachment of L-aspartate to tRNA(Asp) in a two-step reaction: L-aspartate is first activated by ATP to form Asp-AMP and then transferred to the acceptor end of tRNA(Asp).</text>
</comment>
<dbReference type="AlphaFoldDB" id="A0A0G1U5T9"/>
<accession>A0A0G1U5T9</accession>
<dbReference type="InterPro" id="IPR004523">
    <property type="entry name" value="Asp-tRNA_synthase_2"/>
</dbReference>
<dbReference type="PATRIC" id="fig|1619005.3.peg.796"/>
<dbReference type="SUPFAM" id="SSF55681">
    <property type="entry name" value="Class II aaRS and biotin synthetases"/>
    <property type="match status" value="1"/>
</dbReference>
<comment type="catalytic activity">
    <reaction evidence="9">
        <text>tRNA(Asp) + L-aspartate + ATP = L-aspartyl-tRNA(Asp) + AMP + diphosphate</text>
        <dbReference type="Rhea" id="RHEA:19649"/>
        <dbReference type="Rhea" id="RHEA-COMP:9660"/>
        <dbReference type="Rhea" id="RHEA-COMP:9678"/>
        <dbReference type="ChEBI" id="CHEBI:29991"/>
        <dbReference type="ChEBI" id="CHEBI:30616"/>
        <dbReference type="ChEBI" id="CHEBI:33019"/>
        <dbReference type="ChEBI" id="CHEBI:78442"/>
        <dbReference type="ChEBI" id="CHEBI:78516"/>
        <dbReference type="ChEBI" id="CHEBI:456215"/>
        <dbReference type="EC" id="6.1.1.12"/>
    </reaction>
</comment>
<dbReference type="PANTHER" id="PTHR43450">
    <property type="entry name" value="ASPARTYL-TRNA SYNTHETASE"/>
    <property type="match status" value="1"/>
</dbReference>
<evidence type="ECO:0000256" key="4">
    <source>
        <dbReference type="ARBA" id="ARBA00022598"/>
    </source>
</evidence>
<evidence type="ECO:0000256" key="3">
    <source>
        <dbReference type="ARBA" id="ARBA00022490"/>
    </source>
</evidence>
<feature type="binding site" evidence="9">
    <location>
        <position position="209"/>
    </location>
    <ligand>
        <name>L-aspartate</name>
        <dbReference type="ChEBI" id="CHEBI:29991"/>
    </ligand>
</feature>
<comment type="caution">
    <text evidence="11">The sequence shown here is derived from an EMBL/GenBank/DDBJ whole genome shotgun (WGS) entry which is preliminary data.</text>
</comment>
<dbReference type="Pfam" id="PF01336">
    <property type="entry name" value="tRNA_anti-codon"/>
    <property type="match status" value="1"/>
</dbReference>
<reference evidence="11 12" key="1">
    <citation type="journal article" date="2015" name="Nature">
        <title>rRNA introns, odd ribosomes, and small enigmatic genomes across a large radiation of phyla.</title>
        <authorList>
            <person name="Brown C.T."/>
            <person name="Hug L.A."/>
            <person name="Thomas B.C."/>
            <person name="Sharon I."/>
            <person name="Castelle C.J."/>
            <person name="Singh A."/>
            <person name="Wilkins M.J."/>
            <person name="Williams K.H."/>
            <person name="Banfield J.F."/>
        </authorList>
    </citation>
    <scope>NUCLEOTIDE SEQUENCE [LARGE SCALE GENOMIC DNA]</scope>
</reference>
<dbReference type="FunFam" id="3.30.930.10:FF:000038">
    <property type="entry name" value="Aspartate--tRNA ligase"/>
    <property type="match status" value="1"/>
</dbReference>
<dbReference type="Proteomes" id="UP000033882">
    <property type="component" value="Unassembled WGS sequence"/>
</dbReference>
<feature type="region of interest" description="Aspartate" evidence="9">
    <location>
        <begin position="187"/>
        <end position="190"/>
    </location>
</feature>
<keyword evidence="8 9" id="KW-0030">Aminoacyl-tRNA synthetase</keyword>
<dbReference type="SUPFAM" id="SSF50249">
    <property type="entry name" value="Nucleic acid-binding proteins"/>
    <property type="match status" value="1"/>
</dbReference>
<protein>
    <recommendedName>
        <fullName evidence="9">Aspartate--tRNA ligase</fullName>
        <ecNumber evidence="9">6.1.1.12</ecNumber>
    </recommendedName>
    <alternativeName>
        <fullName evidence="9">Aspartyl-tRNA synthetase</fullName>
        <shortName evidence="9">AspRS</shortName>
    </alternativeName>
</protein>
<dbReference type="InterPro" id="IPR012340">
    <property type="entry name" value="NA-bd_OB-fold"/>
</dbReference>
<dbReference type="PROSITE" id="PS50862">
    <property type="entry name" value="AA_TRNA_LIGASE_II"/>
    <property type="match status" value="1"/>
</dbReference>
<evidence type="ECO:0000256" key="5">
    <source>
        <dbReference type="ARBA" id="ARBA00022741"/>
    </source>
</evidence>
<feature type="binding site" evidence="9">
    <location>
        <begin position="209"/>
        <end position="211"/>
    </location>
    <ligand>
        <name>ATP</name>
        <dbReference type="ChEBI" id="CHEBI:30616"/>
    </ligand>
</feature>
<feature type="binding site" evidence="9">
    <location>
        <position position="357"/>
    </location>
    <ligand>
        <name>ATP</name>
        <dbReference type="ChEBI" id="CHEBI:30616"/>
    </ligand>
</feature>
<dbReference type="HAMAP" id="MF_02075">
    <property type="entry name" value="Asp_tRNA_synth_type2"/>
    <property type="match status" value="1"/>
</dbReference>
<comment type="subcellular location">
    <subcellularLocation>
        <location evidence="1 9">Cytoplasm</location>
    </subcellularLocation>
</comment>
<evidence type="ECO:0000256" key="2">
    <source>
        <dbReference type="ARBA" id="ARBA00005312"/>
    </source>
</evidence>
<evidence type="ECO:0000256" key="9">
    <source>
        <dbReference type="HAMAP-Rule" id="MF_02075"/>
    </source>
</evidence>
<dbReference type="InterPro" id="IPR002312">
    <property type="entry name" value="Asp/Asn-tRNA-synth_IIb"/>
</dbReference>
<dbReference type="EMBL" id="LCPB01000014">
    <property type="protein sequence ID" value="KKU89457.1"/>
    <property type="molecule type" value="Genomic_DNA"/>
</dbReference>
<feature type="binding site" evidence="9">
    <location>
        <position position="165"/>
    </location>
    <ligand>
        <name>L-aspartate</name>
        <dbReference type="ChEBI" id="CHEBI:29991"/>
    </ligand>
</feature>
<feature type="domain" description="Aminoacyl-transfer RNA synthetases class-II family profile" evidence="10">
    <location>
        <begin position="132"/>
        <end position="434"/>
    </location>
</feature>
<proteinExistence type="inferred from homology"/>
<keyword evidence="7 9" id="KW-0648">Protein biosynthesis</keyword>
<dbReference type="EC" id="6.1.1.12" evidence="9"/>
<keyword evidence="3 9" id="KW-0963">Cytoplasm</keyword>
<keyword evidence="5 9" id="KW-0547">Nucleotide-binding</keyword>
<dbReference type="Gene3D" id="3.30.930.10">
    <property type="entry name" value="Bira Bifunctional Protein, Domain 2"/>
    <property type="match status" value="1"/>
</dbReference>
<evidence type="ECO:0000256" key="6">
    <source>
        <dbReference type="ARBA" id="ARBA00022840"/>
    </source>
</evidence>
<dbReference type="GO" id="GO:0003723">
    <property type="term" value="F:RNA binding"/>
    <property type="evidence" value="ECO:0007669"/>
    <property type="project" value="TreeGrafter"/>
</dbReference>
<evidence type="ECO:0000259" key="10">
    <source>
        <dbReference type="PROSITE" id="PS50862"/>
    </source>
</evidence>
<organism evidence="11 12">
    <name type="scientific">Candidatus Wolfebacteria bacterium GW2011_GWA2_47_9b</name>
    <dbReference type="NCBI Taxonomy" id="1619005"/>
    <lineage>
        <taxon>Bacteria</taxon>
        <taxon>Candidatus Wolfeibacteriota</taxon>
    </lineage>
</organism>
<dbReference type="Gene3D" id="2.40.50.140">
    <property type="entry name" value="Nucleic acid-binding proteins"/>
    <property type="match status" value="1"/>
</dbReference>
<dbReference type="Pfam" id="PF00152">
    <property type="entry name" value="tRNA-synt_2"/>
    <property type="match status" value="1"/>
</dbReference>
<evidence type="ECO:0000313" key="11">
    <source>
        <dbReference type="EMBL" id="KKU89457.1"/>
    </source>
</evidence>
<evidence type="ECO:0000256" key="8">
    <source>
        <dbReference type="ARBA" id="ARBA00023146"/>
    </source>
</evidence>